<proteinExistence type="predicted"/>
<dbReference type="InterPro" id="IPR036318">
    <property type="entry name" value="FAD-bd_PCMH-like_sf"/>
</dbReference>
<protein>
    <recommendedName>
        <fullName evidence="4">Delta(24)-sterol reductase</fullName>
    </recommendedName>
</protein>
<name>A0ABR1YNH4_9PEZI</name>
<dbReference type="Gene3D" id="3.30.465.10">
    <property type="match status" value="1"/>
</dbReference>
<comment type="caution">
    <text evidence="2">The sequence shown here is derived from an EMBL/GenBank/DDBJ whole genome shotgun (WGS) entry which is preliminary data.</text>
</comment>
<reference evidence="2 3" key="1">
    <citation type="submission" date="2024-04" db="EMBL/GenBank/DDBJ databases">
        <title>Phyllosticta paracitricarpa is synonymous to the EU quarantine fungus P. citricarpa based on phylogenomic analyses.</title>
        <authorList>
            <consortium name="Lawrence Berkeley National Laboratory"/>
            <person name="Van Ingen-Buijs V.A."/>
            <person name="Van Westerhoven A.C."/>
            <person name="Haridas S."/>
            <person name="Skiadas P."/>
            <person name="Martin F."/>
            <person name="Groenewald J.Z."/>
            <person name="Crous P.W."/>
            <person name="Seidl M.F."/>
        </authorList>
    </citation>
    <scope>NUCLEOTIDE SEQUENCE [LARGE SCALE GENOMIC DNA]</scope>
    <source>
        <strain evidence="2 3">CBS 123374</strain>
    </source>
</reference>
<organism evidence="2 3">
    <name type="scientific">Phyllosticta capitalensis</name>
    <dbReference type="NCBI Taxonomy" id="121624"/>
    <lineage>
        <taxon>Eukaryota</taxon>
        <taxon>Fungi</taxon>
        <taxon>Dikarya</taxon>
        <taxon>Ascomycota</taxon>
        <taxon>Pezizomycotina</taxon>
        <taxon>Dothideomycetes</taxon>
        <taxon>Dothideomycetes incertae sedis</taxon>
        <taxon>Botryosphaeriales</taxon>
        <taxon>Phyllostictaceae</taxon>
        <taxon>Phyllosticta</taxon>
    </lineage>
</organism>
<dbReference type="SUPFAM" id="SSF56176">
    <property type="entry name" value="FAD-binding/transporter-associated domain-like"/>
    <property type="match status" value="1"/>
</dbReference>
<evidence type="ECO:0000256" key="1">
    <source>
        <dbReference type="ARBA" id="ARBA00023002"/>
    </source>
</evidence>
<gene>
    <name evidence="2" type="ORF">HDK90DRAFT_511558</name>
</gene>
<evidence type="ECO:0000313" key="2">
    <source>
        <dbReference type="EMBL" id="KAK8233769.1"/>
    </source>
</evidence>
<keyword evidence="3" id="KW-1185">Reference proteome</keyword>
<evidence type="ECO:0008006" key="4">
    <source>
        <dbReference type="Google" id="ProtNLM"/>
    </source>
</evidence>
<dbReference type="PANTHER" id="PTHR10801:SF0">
    <property type="entry name" value="DELTA(24)-STEROL REDUCTASE"/>
    <property type="match status" value="1"/>
</dbReference>
<dbReference type="InterPro" id="IPR016169">
    <property type="entry name" value="FAD-bd_PCMH_sub2"/>
</dbReference>
<accession>A0ABR1YNH4</accession>
<keyword evidence="1" id="KW-0560">Oxidoreductase</keyword>
<sequence>MEQHEEALKQISERVKSFHDRQLPFRVYHGSTNSTRTVGYDPEKVVDTSALSHVISIDATACTAIVEPMSPWTNSSPQRSKRVFGAFSGTAAESSSFKYGYFDRTINWVEIVLATGRVVKASPTENADLFNGAAGACGTLGVTTLFEIKLIPAADYVQVTYMPVYSTKEALEEIDKRAKEDWDYIDGILYSATMGIIVLGKITDGKLLKDEHIQHFNRAKDPWFYMHAHEQVAHSHHAYCDTCQLAGSLSPFEVATEKEKLGKDEVYRTELIPIFDYFFRYDRGTFWMGSYGWGGSNLKFNKFTRWLFDSLFRTRNMYKAMHHSRRAQRFIIQDLALPRETAEEFIKWTNEALFLFPLWLCPVDANTKVPLHRSANRPPKQMVANGGSSIAEKPHGEAMTISIGLWGMNCTHKAIKVYFEEKMKWGPRLHELTMTDNRAIEAKVFELGGLKWLYAQNYYTEEEFWNIYDKQRYSQLRAKWDAGTLPTLWDKMKNTKGFQKDGNFPKAVLLAYLGKEHLMKRKAK</sequence>
<evidence type="ECO:0000313" key="3">
    <source>
        <dbReference type="Proteomes" id="UP001492380"/>
    </source>
</evidence>
<dbReference type="PANTHER" id="PTHR10801">
    <property type="entry name" value="24-DEHYDROCHOLESTEROL REDUCTASE"/>
    <property type="match status" value="1"/>
</dbReference>
<dbReference type="EMBL" id="JBBWRZ010000006">
    <property type="protein sequence ID" value="KAK8233769.1"/>
    <property type="molecule type" value="Genomic_DNA"/>
</dbReference>
<dbReference type="InterPro" id="IPR040165">
    <property type="entry name" value="Diminuto-like"/>
</dbReference>
<dbReference type="Proteomes" id="UP001492380">
    <property type="component" value="Unassembled WGS sequence"/>
</dbReference>